<feature type="transmembrane region" description="Helical" evidence="1">
    <location>
        <begin position="111"/>
        <end position="131"/>
    </location>
</feature>
<name>W7M8N6_GIBM7</name>
<dbReference type="AlphaFoldDB" id="W7M8N6"/>
<keyword evidence="1" id="KW-0472">Membrane</keyword>
<protein>
    <submittedName>
        <fullName evidence="2">Uncharacterized protein</fullName>
    </submittedName>
</protein>
<dbReference type="EMBL" id="DS022251">
    <property type="protein sequence ID" value="EWG47928.1"/>
    <property type="molecule type" value="Genomic_DNA"/>
</dbReference>
<keyword evidence="1" id="KW-1133">Transmembrane helix</keyword>
<keyword evidence="1" id="KW-0812">Transmembrane</keyword>
<evidence type="ECO:0000313" key="3">
    <source>
        <dbReference type="Proteomes" id="UP000009096"/>
    </source>
</evidence>
<gene>
    <name evidence="2" type="ORF">FVEG_16213</name>
</gene>
<accession>W7M8N6</accession>
<dbReference type="KEGG" id="fvr:FVEG_16213"/>
<dbReference type="OrthoDB" id="5101182at2759"/>
<reference evidence="2 3" key="1">
    <citation type="journal article" date="2010" name="Nature">
        <title>Comparative genomics reveals mobile pathogenicity chromosomes in Fusarium.</title>
        <authorList>
            <person name="Ma L.J."/>
            <person name="van der Does H.C."/>
            <person name="Borkovich K.A."/>
            <person name="Coleman J.J."/>
            <person name="Daboussi M.J."/>
            <person name="Di Pietro A."/>
            <person name="Dufresne M."/>
            <person name="Freitag M."/>
            <person name="Grabherr M."/>
            <person name="Henrissat B."/>
            <person name="Houterman P.M."/>
            <person name="Kang S."/>
            <person name="Shim W.B."/>
            <person name="Woloshuk C."/>
            <person name="Xie X."/>
            <person name="Xu J.R."/>
            <person name="Antoniw J."/>
            <person name="Baker S.E."/>
            <person name="Bluhm B.H."/>
            <person name="Breakspear A."/>
            <person name="Brown D.W."/>
            <person name="Butchko R.A."/>
            <person name="Chapman S."/>
            <person name="Coulson R."/>
            <person name="Coutinho P.M."/>
            <person name="Danchin E.G."/>
            <person name="Diener A."/>
            <person name="Gale L.R."/>
            <person name="Gardiner D.M."/>
            <person name="Goff S."/>
            <person name="Hammond-Kosack K.E."/>
            <person name="Hilburn K."/>
            <person name="Hua-Van A."/>
            <person name="Jonkers W."/>
            <person name="Kazan K."/>
            <person name="Kodira C.D."/>
            <person name="Koehrsen M."/>
            <person name="Kumar L."/>
            <person name="Lee Y.H."/>
            <person name="Li L."/>
            <person name="Manners J.M."/>
            <person name="Miranda-Saavedra D."/>
            <person name="Mukherjee M."/>
            <person name="Park G."/>
            <person name="Park J."/>
            <person name="Park S.Y."/>
            <person name="Proctor R.H."/>
            <person name="Regev A."/>
            <person name="Ruiz-Roldan M.C."/>
            <person name="Sain D."/>
            <person name="Sakthikumar S."/>
            <person name="Sykes S."/>
            <person name="Schwartz D.C."/>
            <person name="Turgeon B.G."/>
            <person name="Wapinski I."/>
            <person name="Yoder O."/>
            <person name="Young S."/>
            <person name="Zeng Q."/>
            <person name="Zhou S."/>
            <person name="Galagan J."/>
            <person name="Cuomo C.A."/>
            <person name="Kistler H.C."/>
            <person name="Rep M."/>
        </authorList>
    </citation>
    <scope>NUCLEOTIDE SEQUENCE [LARGE SCALE GENOMIC DNA]</scope>
    <source>
        <strain evidence="3">M3125 / FGSC 7600</strain>
    </source>
</reference>
<sequence length="155" mass="17667">MPCSSHVGPPILLVKYSMRYLLLVRGDYKGEYGTERLMHNKVNHVERKRLGIAQHSAIMLQSYAEAEVTKAQAIRGAINAWDRDQRNRVEEYNTKLIIALARMRVDRFAEAGAALLLLFAICFVLYVFLILTPTGTLAISLQFLLQRINTTLNHH</sequence>
<dbReference type="RefSeq" id="XP_018754119.1">
    <property type="nucleotide sequence ID" value="XM_018905444.1"/>
</dbReference>
<dbReference type="Proteomes" id="UP000009096">
    <property type="component" value="Chromosome 3"/>
</dbReference>
<keyword evidence="3" id="KW-1185">Reference proteome</keyword>
<dbReference type="GeneID" id="30073089"/>
<proteinExistence type="predicted"/>
<dbReference type="VEuPathDB" id="FungiDB:FVEG_16213"/>
<organism evidence="2 3">
    <name type="scientific">Gibberella moniliformis (strain M3125 / FGSC 7600)</name>
    <name type="common">Maize ear and stalk rot fungus</name>
    <name type="synonym">Fusarium verticillioides</name>
    <dbReference type="NCBI Taxonomy" id="334819"/>
    <lineage>
        <taxon>Eukaryota</taxon>
        <taxon>Fungi</taxon>
        <taxon>Dikarya</taxon>
        <taxon>Ascomycota</taxon>
        <taxon>Pezizomycotina</taxon>
        <taxon>Sordariomycetes</taxon>
        <taxon>Hypocreomycetidae</taxon>
        <taxon>Hypocreales</taxon>
        <taxon>Nectriaceae</taxon>
        <taxon>Fusarium</taxon>
        <taxon>Fusarium fujikuroi species complex</taxon>
    </lineage>
</organism>
<evidence type="ECO:0000313" key="2">
    <source>
        <dbReference type="EMBL" id="EWG47928.1"/>
    </source>
</evidence>
<evidence type="ECO:0000256" key="1">
    <source>
        <dbReference type="SAM" id="Phobius"/>
    </source>
</evidence>